<evidence type="ECO:0000256" key="2">
    <source>
        <dbReference type="SAM" id="MobiDB-lite"/>
    </source>
</evidence>
<evidence type="ECO:0000256" key="1">
    <source>
        <dbReference type="SAM" id="Coils"/>
    </source>
</evidence>
<organism evidence="3 4">
    <name type="scientific">Plasmodium malariae</name>
    <dbReference type="NCBI Taxonomy" id="5858"/>
    <lineage>
        <taxon>Eukaryota</taxon>
        <taxon>Sar</taxon>
        <taxon>Alveolata</taxon>
        <taxon>Apicomplexa</taxon>
        <taxon>Aconoidasida</taxon>
        <taxon>Haemosporida</taxon>
        <taxon>Plasmodiidae</taxon>
        <taxon>Plasmodium</taxon>
        <taxon>Plasmodium (Plasmodium)</taxon>
    </lineage>
</organism>
<dbReference type="KEGG" id="pmal:PMUG01_06011600"/>
<evidence type="ECO:0000313" key="3">
    <source>
        <dbReference type="EMBL" id="SBT86631.1"/>
    </source>
</evidence>
<accession>A0A1D3JJF5</accession>
<feature type="coiled-coil region" evidence="1">
    <location>
        <begin position="309"/>
        <end position="570"/>
    </location>
</feature>
<dbReference type="EMBL" id="LT594627">
    <property type="protein sequence ID" value="SBT86631.1"/>
    <property type="molecule type" value="Genomic_DNA"/>
</dbReference>
<dbReference type="GeneID" id="39867509"/>
<dbReference type="AlphaFoldDB" id="A0A1D3JJF5"/>
<name>A0A1D3JJF5_PLAMA</name>
<dbReference type="OrthoDB" id="372036at2759"/>
<feature type="compositionally biased region" description="Polar residues" evidence="2">
    <location>
        <begin position="790"/>
        <end position="803"/>
    </location>
</feature>
<dbReference type="Proteomes" id="UP000219813">
    <property type="component" value="Chromosome 6"/>
</dbReference>
<feature type="region of interest" description="Disordered" evidence="2">
    <location>
        <begin position="654"/>
        <end position="683"/>
    </location>
</feature>
<feature type="region of interest" description="Disordered" evidence="2">
    <location>
        <begin position="785"/>
        <end position="847"/>
    </location>
</feature>
<keyword evidence="1" id="KW-0175">Coiled coil</keyword>
<proteinExistence type="predicted"/>
<protein>
    <submittedName>
        <fullName evidence="3">Uncharacterized protein</fullName>
    </submittedName>
</protein>
<feature type="coiled-coil region" evidence="1">
    <location>
        <begin position="118"/>
        <end position="177"/>
    </location>
</feature>
<feature type="compositionally biased region" description="Low complexity" evidence="2">
    <location>
        <begin position="816"/>
        <end position="826"/>
    </location>
</feature>
<sequence>MVNEGCMLNAYMSTNKKKKDDLSNMAYYKSNKVSNEFNCRMDTLTEFTEHSKNKMSLMESQGKTKKKEVESEYVFLKKIGNVCKKSCDYYFGLNVNFHESCENFIILFKIFHDSLVTMNMKNVEADEMKDTLQNIEEKECLEMKQNEHVNIILKEELQNLEKHINFMNNESVNITNKIKEIDYQINQHKEALESFQILTNLNLEKTSIMHNDYKRACEEKEGIIKSIADDKDSIIASGENLASQKAEMVEGNRRTIIENEKELKVQIDKLVSASSEMACDNSRLLSQTKFLETQTTSQEYYLNVIKCGFDSSVQTRDELEDSLNNVKEEINKLVKTIKKIETEKKKEEEMCNQLRKKVIKLEEHIERKEKELVEDKNEERRINEKIEEEKKKVNQTMINDLIKEQNSIQEEINNYKEEIRNVLLNETNRMHNILYHIDINCDTHKTISNNLQSVLDKMKIKIKEEQNELWKTEREIENKNMQIYELQEKINEEKIKEKEIDISINSKKEELNELKNKEQLNDTCILNVKEEMEKIESDYNEKILQVKEMEKQLNENYQLTEQKIMQLYKDYDDRKKNIYNLDNHKIDIDSAEKRKMKEDVDTYSEKMKNEYDSKKVQFEKSEKVKYDELNKQLDDELRRKQDLVQYYRELLNKHEDKEKEKNKYNDKDEASNNKERVNDKSNDVYSYLVSNVNNLEEDPKGVYDIPNRTNNGKIMENKKTYQKNGMYNNINKYKLYNMPDQYKFGYFDVSSPSVIRKSMKVPCRTVKSPHIARLLEKIKSRKECQPLVGTKQSPMNQVSSNANRRSKGSMGDNGHSRSSNGKNNSGKLFSDMKTPKNNGSFDLFQHL</sequence>
<feature type="compositionally biased region" description="Basic and acidic residues" evidence="2">
    <location>
        <begin position="654"/>
        <end position="682"/>
    </location>
</feature>
<gene>
    <name evidence="3" type="primary">PmUG01_06011600</name>
    <name evidence="3" type="ORF">PMUG01_06011600</name>
</gene>
<evidence type="ECO:0000313" key="4">
    <source>
        <dbReference type="Proteomes" id="UP000219813"/>
    </source>
</evidence>
<dbReference type="RefSeq" id="XP_028859775.1">
    <property type="nucleotide sequence ID" value="XM_029003680.1"/>
</dbReference>
<keyword evidence="4" id="KW-1185">Reference proteome</keyword>
<reference evidence="3 4" key="1">
    <citation type="submission" date="2016-06" db="EMBL/GenBank/DDBJ databases">
        <authorList>
            <consortium name="Pathogen Informatics"/>
        </authorList>
    </citation>
    <scope>NUCLEOTIDE SEQUENCE [LARGE SCALE GENOMIC DNA]</scope>
</reference>
<dbReference type="VEuPathDB" id="PlasmoDB:PmUG01_06011600"/>
<dbReference type="OMA" id="FHEACEN"/>